<dbReference type="VEuPathDB" id="CryptoDB:Cvel_14981"/>
<dbReference type="PhylomeDB" id="A0A0G4F2X0"/>
<feature type="region of interest" description="Disordered" evidence="1">
    <location>
        <begin position="26"/>
        <end position="61"/>
    </location>
</feature>
<evidence type="ECO:0000256" key="1">
    <source>
        <dbReference type="SAM" id="MobiDB-lite"/>
    </source>
</evidence>
<name>A0A0G4F2X0_9ALVE</name>
<proteinExistence type="predicted"/>
<gene>
    <name evidence="2" type="ORF">Cvel_14981</name>
</gene>
<accession>A0A0G4F2X0</accession>
<feature type="compositionally biased region" description="Basic and acidic residues" evidence="1">
    <location>
        <begin position="344"/>
        <end position="358"/>
    </location>
</feature>
<sequence>MKSFFRGLLNDALEPISAEVSRLSAEFDRRDAVPPGQREERVEDSLDRWIPPSRTSAAVAEKKERISPVSLFASGAVQAQKVRKPFDAVAFFSDKDPSPSDSNLSDVSGSSDASSCHSAAQRVGSARRKKSKQSKKVDLTACPKFAGKKEIVDFASQSGEFSNVHLQRKHFQSTEEWRSNIIVALNKAGSDARAFRKDVRRWRRKRVNPEDIVEKMKQEYSSTLLAMQLAVQERVQVFPWLLDHRDQNGRVVIPSGVVLSFTKIDKRLEDLLLDSDDAEWEIADPTKVIMIVNALTDDQRMKLVNSLRSKLPGLGGQLDLRQINYATLTKELEWFASFDRDTEIKGRQRQSRGRERAFRGQQRRGRGSGGFRNQGNRQNGQRSSQQSPPQQQQQPWGPKRCWWCQDTSHFEKNCVRKRARQPRIEPRPWVPPPPSQDPNRS</sequence>
<feature type="region of interest" description="Disordered" evidence="1">
    <location>
        <begin position="415"/>
        <end position="441"/>
    </location>
</feature>
<feature type="region of interest" description="Disordered" evidence="1">
    <location>
        <begin position="95"/>
        <end position="137"/>
    </location>
</feature>
<organism evidence="2">
    <name type="scientific">Chromera velia CCMP2878</name>
    <dbReference type="NCBI Taxonomy" id="1169474"/>
    <lineage>
        <taxon>Eukaryota</taxon>
        <taxon>Sar</taxon>
        <taxon>Alveolata</taxon>
        <taxon>Colpodellida</taxon>
        <taxon>Chromeraceae</taxon>
        <taxon>Chromera</taxon>
    </lineage>
</organism>
<dbReference type="AlphaFoldDB" id="A0A0G4F2X0"/>
<evidence type="ECO:0000313" key="2">
    <source>
        <dbReference type="EMBL" id="CEM06570.1"/>
    </source>
</evidence>
<feature type="compositionally biased region" description="Basic residues" evidence="1">
    <location>
        <begin position="125"/>
        <end position="134"/>
    </location>
</feature>
<feature type="compositionally biased region" description="Pro residues" evidence="1">
    <location>
        <begin position="428"/>
        <end position="441"/>
    </location>
</feature>
<dbReference type="EMBL" id="CDMZ01000098">
    <property type="protein sequence ID" value="CEM06570.1"/>
    <property type="molecule type" value="Genomic_DNA"/>
</dbReference>
<reference evidence="2" key="1">
    <citation type="submission" date="2014-11" db="EMBL/GenBank/DDBJ databases">
        <authorList>
            <person name="Otto D Thomas"/>
            <person name="Naeem Raeece"/>
        </authorList>
    </citation>
    <scope>NUCLEOTIDE SEQUENCE</scope>
</reference>
<feature type="compositionally biased region" description="Low complexity" evidence="1">
    <location>
        <begin position="99"/>
        <end position="118"/>
    </location>
</feature>
<feature type="compositionally biased region" description="Low complexity" evidence="1">
    <location>
        <begin position="373"/>
        <end position="395"/>
    </location>
</feature>
<feature type="region of interest" description="Disordered" evidence="1">
    <location>
        <begin position="344"/>
        <end position="398"/>
    </location>
</feature>
<feature type="compositionally biased region" description="Basic and acidic residues" evidence="1">
    <location>
        <begin position="26"/>
        <end position="47"/>
    </location>
</feature>
<protein>
    <submittedName>
        <fullName evidence="2">Uncharacterized protein</fullName>
    </submittedName>
</protein>